<evidence type="ECO:0000313" key="3">
    <source>
        <dbReference type="EMBL" id="KAF8772303.1"/>
    </source>
</evidence>
<proteinExistence type="predicted"/>
<evidence type="ECO:0000313" key="4">
    <source>
        <dbReference type="Proteomes" id="UP000636709"/>
    </source>
</evidence>
<gene>
    <name evidence="3" type="ORF">HU200_005895</name>
</gene>
<protein>
    <recommendedName>
        <fullName evidence="2">Disease resistance R13L4/SHOC-2-like LRR domain-containing protein</fullName>
    </recommendedName>
</protein>
<dbReference type="PANTHER" id="PTHR45752:SF195">
    <property type="entry name" value="LEUCINE-RICH REPEAT (LRR) FAMILY PROTEIN-RELATED"/>
    <property type="match status" value="1"/>
</dbReference>
<dbReference type="OrthoDB" id="689447at2759"/>
<dbReference type="Pfam" id="PF23598">
    <property type="entry name" value="LRR_14"/>
    <property type="match status" value="1"/>
</dbReference>
<dbReference type="PANTHER" id="PTHR45752">
    <property type="entry name" value="LEUCINE-RICH REPEAT-CONTAINING"/>
    <property type="match status" value="1"/>
</dbReference>
<organism evidence="3 4">
    <name type="scientific">Digitaria exilis</name>
    <dbReference type="NCBI Taxonomy" id="1010633"/>
    <lineage>
        <taxon>Eukaryota</taxon>
        <taxon>Viridiplantae</taxon>
        <taxon>Streptophyta</taxon>
        <taxon>Embryophyta</taxon>
        <taxon>Tracheophyta</taxon>
        <taxon>Spermatophyta</taxon>
        <taxon>Magnoliopsida</taxon>
        <taxon>Liliopsida</taxon>
        <taxon>Poales</taxon>
        <taxon>Poaceae</taxon>
        <taxon>PACMAD clade</taxon>
        <taxon>Panicoideae</taxon>
        <taxon>Panicodae</taxon>
        <taxon>Paniceae</taxon>
        <taxon>Anthephorinae</taxon>
        <taxon>Digitaria</taxon>
    </lineage>
</organism>
<keyword evidence="4" id="KW-1185">Reference proteome</keyword>
<dbReference type="Gene3D" id="3.80.10.10">
    <property type="entry name" value="Ribonuclease Inhibitor"/>
    <property type="match status" value="1"/>
</dbReference>
<feature type="domain" description="Disease resistance R13L4/SHOC-2-like LRR" evidence="2">
    <location>
        <begin position="302"/>
        <end position="571"/>
    </location>
</feature>
<name>A0A835FS90_9POAL</name>
<dbReference type="AlphaFoldDB" id="A0A835FS90"/>
<comment type="caution">
    <text evidence="3">The sequence shown here is derived from an EMBL/GenBank/DDBJ whole genome shotgun (WGS) entry which is preliminary data.</text>
</comment>
<dbReference type="Proteomes" id="UP000636709">
    <property type="component" value="Unassembled WGS sequence"/>
</dbReference>
<accession>A0A835FS90</accession>
<dbReference type="InterPro" id="IPR032675">
    <property type="entry name" value="LRR_dom_sf"/>
</dbReference>
<dbReference type="InterPro" id="IPR055414">
    <property type="entry name" value="LRR_R13L4/SHOC2-like"/>
</dbReference>
<dbReference type="SUPFAM" id="SSF52058">
    <property type="entry name" value="L domain-like"/>
    <property type="match status" value="1"/>
</dbReference>
<reference evidence="3" key="1">
    <citation type="submission" date="2020-07" db="EMBL/GenBank/DDBJ databases">
        <title>Genome sequence and genetic diversity analysis of an under-domesticated orphan crop, white fonio (Digitaria exilis).</title>
        <authorList>
            <person name="Bennetzen J.L."/>
            <person name="Chen S."/>
            <person name="Ma X."/>
            <person name="Wang X."/>
            <person name="Yssel A.E.J."/>
            <person name="Chaluvadi S.R."/>
            <person name="Johnson M."/>
            <person name="Gangashetty P."/>
            <person name="Hamidou F."/>
            <person name="Sanogo M.D."/>
            <person name="Zwaenepoel A."/>
            <person name="Wallace J."/>
            <person name="Van De Peer Y."/>
            <person name="Van Deynze A."/>
        </authorList>
    </citation>
    <scope>NUCLEOTIDE SEQUENCE</scope>
    <source>
        <tissue evidence="3">Leaves</tissue>
    </source>
</reference>
<evidence type="ECO:0000256" key="1">
    <source>
        <dbReference type="ARBA" id="ARBA00022737"/>
    </source>
</evidence>
<evidence type="ECO:0000259" key="2">
    <source>
        <dbReference type="Pfam" id="PF23598"/>
    </source>
</evidence>
<dbReference type="EMBL" id="JACEFO010000414">
    <property type="protein sequence ID" value="KAF8772303.1"/>
    <property type="molecule type" value="Genomic_DNA"/>
</dbReference>
<dbReference type="InterPro" id="IPR050715">
    <property type="entry name" value="LRR-SigEffector_domain"/>
</dbReference>
<sequence length="746" mass="83590">MLEAARQGSVTGDLELRLRFLEFFEGEMRYGHLSTAISPLGLPSQVRLDWSQLPQYPHYYDYYYGSCLLMMRMIMFPYGYTFEKDRLVQILLCEPGMSYFDSQGADQYISYLVHRETITKAAANSRRSNADEVGTWKWNVNQLQYQLLTSKSAEMGIAFTSDTLNLLVAASATNHGEEASWTPRRLALHHDDPDIPSLLQNVDLSQTRSLAVSGGVVTISVPLDRFVNLVVLDVEGWENFEDEDLLRMCRSKMFFLVYLSIRNTTVSKLPLEIKELRSLEVLDASYTKVTELPFKDFEATRLRRLDVRGTPIRQLMLKQILGLQHSLESLLLDEGIIISAETATSLRHDIQRFRRLHTLPTVDLSKQPASFINTLGDLGKLRVLAVTWSFHQSSDINYCEALLSSIRKLKWLKSLTIHCGLGCSMEFLASLSGPPEKLEKFKVTVGRFAGVPQWFDGLEHLSFLQITVCKLEYHDLQMLKDIPQLECLILGLDFIPKEAIVINYGGLHALDRLSIDCQVPCLTFESGAMSKLTYLQLNFRAYPTYLIIVPLCISNLYRLTEVALCYNVSVAVQPQPAAVQRTGCSKSGLEKKAFELADLCSSVDVTVVCAGPGGGAPDDRRAGVIERYSSAMDKRTKPKTPNYLNVELGKQEVRLAKERQEGPKVLASPGLVLNNVDQDGQLMKVLFRIQTNLLVLVDACPHGLIRSIIQNPDQSRSINLNTSGNEQPGAGAVVVVVTTARFSNTN</sequence>
<keyword evidence="1" id="KW-0677">Repeat</keyword>